<dbReference type="Proteomes" id="UP000377595">
    <property type="component" value="Unassembled WGS sequence"/>
</dbReference>
<dbReference type="Gene3D" id="2.40.110.10">
    <property type="entry name" value="Butyryl-CoA Dehydrogenase, subunit A, domain 2"/>
    <property type="match status" value="1"/>
</dbReference>
<feature type="binding site" evidence="4">
    <location>
        <begin position="153"/>
        <end position="156"/>
    </location>
    <ligand>
        <name>FAD</name>
        <dbReference type="ChEBI" id="CHEBI:57692"/>
    </ligand>
</feature>
<dbReference type="Pfam" id="PF11794">
    <property type="entry name" value="HpaB_N"/>
    <property type="match status" value="1"/>
</dbReference>
<reference evidence="7 8" key="1">
    <citation type="submission" date="2019-10" db="EMBL/GenBank/DDBJ databases">
        <title>Whole genome shotgun sequence of Acrocarpospora pleiomorpha NBRC 16267.</title>
        <authorList>
            <person name="Ichikawa N."/>
            <person name="Kimura A."/>
            <person name="Kitahashi Y."/>
            <person name="Komaki H."/>
            <person name="Oguchi A."/>
        </authorList>
    </citation>
    <scope>NUCLEOTIDE SEQUENCE [LARGE SCALE GENOMIC DNA]</scope>
    <source>
        <strain evidence="7 8">NBRC 16267</strain>
    </source>
</reference>
<accession>A0A5M3XWL6</accession>
<evidence type="ECO:0000259" key="5">
    <source>
        <dbReference type="Pfam" id="PF03241"/>
    </source>
</evidence>
<gene>
    <name evidence="7" type="ORF">Aple_082550</name>
</gene>
<evidence type="ECO:0000256" key="2">
    <source>
        <dbReference type="ARBA" id="ARBA00022827"/>
    </source>
</evidence>
<name>A0A5M3XWL6_9ACTN</name>
<evidence type="ECO:0000313" key="7">
    <source>
        <dbReference type="EMBL" id="GES25356.1"/>
    </source>
</evidence>
<dbReference type="InterPro" id="IPR046373">
    <property type="entry name" value="Acyl-CoA_Oxase/DH_mid-dom_sf"/>
</dbReference>
<dbReference type="InterPro" id="IPR024674">
    <property type="entry name" value="HpaB/PvcC/4-BUDH_N"/>
</dbReference>
<dbReference type="Pfam" id="PF03241">
    <property type="entry name" value="HpaB"/>
    <property type="match status" value="1"/>
</dbReference>
<dbReference type="AlphaFoldDB" id="A0A5M3XWL6"/>
<dbReference type="PANTHER" id="PTHR36117:SF3">
    <property type="entry name" value="4-HYDROXYPHENYLACETATE 3-MONOOXYGENASE-RELATED"/>
    <property type="match status" value="1"/>
</dbReference>
<keyword evidence="1" id="KW-0285">Flavoprotein</keyword>
<keyword evidence="2 4" id="KW-0274">FAD</keyword>
<protein>
    <submittedName>
        <fullName evidence="7">4-hydroxyphenylacetate 3-monooxygenase oxygenase component</fullName>
    </submittedName>
</protein>
<feature type="domain" description="HpaB/PvcC/4-BUDH C-terminal" evidence="5">
    <location>
        <begin position="280"/>
        <end position="475"/>
    </location>
</feature>
<dbReference type="SUPFAM" id="SSF47203">
    <property type="entry name" value="Acyl-CoA dehydrogenase C-terminal domain-like"/>
    <property type="match status" value="1"/>
</dbReference>
<evidence type="ECO:0000256" key="1">
    <source>
        <dbReference type="ARBA" id="ARBA00022630"/>
    </source>
</evidence>
<keyword evidence="3" id="KW-0560">Oxidoreductase</keyword>
<dbReference type="PIRSF" id="PIRSF000331">
    <property type="entry name" value="HpaA_HpaB"/>
    <property type="match status" value="1"/>
</dbReference>
<keyword evidence="7" id="KW-0503">Monooxygenase</keyword>
<evidence type="ECO:0000313" key="8">
    <source>
        <dbReference type="Proteomes" id="UP000377595"/>
    </source>
</evidence>
<feature type="binding site" evidence="4">
    <location>
        <position position="190"/>
    </location>
    <ligand>
        <name>FAD</name>
        <dbReference type="ChEBI" id="CHEBI:57692"/>
    </ligand>
</feature>
<feature type="binding site" evidence="4">
    <location>
        <begin position="147"/>
        <end position="149"/>
    </location>
    <ligand>
        <name>FAD</name>
        <dbReference type="ChEBI" id="CHEBI:57692"/>
    </ligand>
</feature>
<dbReference type="GO" id="GO:0004497">
    <property type="term" value="F:monooxygenase activity"/>
    <property type="evidence" value="ECO:0007669"/>
    <property type="project" value="UniProtKB-KW"/>
</dbReference>
<keyword evidence="8" id="KW-1185">Reference proteome</keyword>
<dbReference type="GO" id="GO:0016627">
    <property type="term" value="F:oxidoreductase activity, acting on the CH-CH group of donors"/>
    <property type="evidence" value="ECO:0007669"/>
    <property type="project" value="InterPro"/>
</dbReference>
<comment type="caution">
    <text evidence="7">The sequence shown here is derived from an EMBL/GenBank/DDBJ whole genome shotgun (WGS) entry which is preliminary data.</text>
</comment>
<dbReference type="SUPFAM" id="SSF56645">
    <property type="entry name" value="Acyl-CoA dehydrogenase NM domain-like"/>
    <property type="match status" value="1"/>
</dbReference>
<dbReference type="PANTHER" id="PTHR36117">
    <property type="entry name" value="4-HYDROXYPHENYLACETATE 3-MONOOXYGENASE-RELATED"/>
    <property type="match status" value="1"/>
</dbReference>
<dbReference type="InterPro" id="IPR036250">
    <property type="entry name" value="AcylCo_DH-like_C"/>
</dbReference>
<dbReference type="Gene3D" id="1.20.140.10">
    <property type="entry name" value="Butyryl-CoA Dehydrogenase, subunit A, domain 3"/>
    <property type="match status" value="1"/>
</dbReference>
<sequence>MIRTGKQYIEGLRAPREVYVGGERVVDVTTYPAFHEPIQSYARLYDMKHDSQYQDILTYTEEPGGERYDISYLVPKSKEELKAKGRAYHTYARASYGCLGRGPEFMAALIAGMWESTDWFEQWGEGGAQKVADYVRYVRDNDLFLTHALGNPQSDRSKPSHQQANPYIHLRVKEETPEGLIIRGAKQLATAAPVTDEILVFPNGRQFGPGDDAYALCFAVPTTTPGVKIICREPLVPESRNVYDHPLSSRFEEMDALIVFDDVLVPWDRVFFYNSLTAANNMRFMTGVAAFSGHLSVHRATVRAALTVATAMKLCNSVKTDVFPNVGELLGRLAALYKAQEALLFRCEEEPRVSETGTYWVNGDALSASGLLFPDFYTTMLDVIKRTGAAGLMLTPTLGEFTGEVADLANTYFAGADDMPGVDRVQIAKLAWDLAGDSIGQRLSHYERFYIGEPMFVASFFARSADMGLGRELLENILAEGRALRDAALESRPGS</sequence>
<feature type="domain" description="HpaB/PvcC/4-BUDH N-terminal" evidence="6">
    <location>
        <begin position="4"/>
        <end position="271"/>
    </location>
</feature>
<dbReference type="InterPro" id="IPR024719">
    <property type="entry name" value="HpaB/PvcC/4-BUDH_C"/>
</dbReference>
<evidence type="ECO:0000256" key="3">
    <source>
        <dbReference type="ARBA" id="ARBA00023002"/>
    </source>
</evidence>
<evidence type="ECO:0000256" key="4">
    <source>
        <dbReference type="PIRSR" id="PIRSR000331-2"/>
    </source>
</evidence>
<dbReference type="InterPro" id="IPR009100">
    <property type="entry name" value="AcylCoA_DH/oxidase_NM_dom_sf"/>
</dbReference>
<dbReference type="EMBL" id="BLAF01000066">
    <property type="protein sequence ID" value="GES25356.1"/>
    <property type="molecule type" value="Genomic_DNA"/>
</dbReference>
<evidence type="ECO:0000259" key="6">
    <source>
        <dbReference type="Pfam" id="PF11794"/>
    </source>
</evidence>
<dbReference type="InterPro" id="IPR004925">
    <property type="entry name" value="HpaB/PvcC/4-BUDH"/>
</dbReference>
<dbReference type="RefSeq" id="WP_170321919.1">
    <property type="nucleotide sequence ID" value="NZ_BAAAHM010000001.1"/>
</dbReference>
<organism evidence="7 8">
    <name type="scientific">Acrocarpospora pleiomorpha</name>
    <dbReference type="NCBI Taxonomy" id="90975"/>
    <lineage>
        <taxon>Bacteria</taxon>
        <taxon>Bacillati</taxon>
        <taxon>Actinomycetota</taxon>
        <taxon>Actinomycetes</taxon>
        <taxon>Streptosporangiales</taxon>
        <taxon>Streptosporangiaceae</taxon>
        <taxon>Acrocarpospora</taxon>
    </lineage>
</organism>
<proteinExistence type="predicted"/>
<dbReference type="Gene3D" id="1.10.3140.10">
    <property type="entry name" value="4-hydroxybutyryl-coa dehydratase, domain 1"/>
    <property type="match status" value="1"/>
</dbReference>